<comment type="caution">
    <text evidence="1">The sequence shown here is derived from an EMBL/GenBank/DDBJ whole genome shotgun (WGS) entry which is preliminary data.</text>
</comment>
<protein>
    <submittedName>
        <fullName evidence="1">Uncharacterized protein</fullName>
    </submittedName>
</protein>
<feature type="non-terminal residue" evidence="1">
    <location>
        <position position="126"/>
    </location>
</feature>
<name>X1DQM6_9ZZZZ</name>
<gene>
    <name evidence="1" type="ORF">S01H4_52154</name>
</gene>
<dbReference type="EMBL" id="BART01029767">
    <property type="protein sequence ID" value="GAH10535.1"/>
    <property type="molecule type" value="Genomic_DNA"/>
</dbReference>
<accession>X1DQM6</accession>
<sequence length="126" mass="14621">MEEVKKKKYMTQAISDEILDKLSLKNRYSFLNTNLTAILEPKEFNFLKKAQKFCVRFEKKNEITHGPEEDVYDWIPAFGAEGYLVRSHNFEVIDVNYTDFGFTMELMRNLAVGFFDPQFSIAGGAT</sequence>
<dbReference type="AlphaFoldDB" id="X1DQM6"/>
<organism evidence="1">
    <name type="scientific">marine sediment metagenome</name>
    <dbReference type="NCBI Taxonomy" id="412755"/>
    <lineage>
        <taxon>unclassified sequences</taxon>
        <taxon>metagenomes</taxon>
        <taxon>ecological metagenomes</taxon>
    </lineage>
</organism>
<evidence type="ECO:0000313" key="1">
    <source>
        <dbReference type="EMBL" id="GAH10535.1"/>
    </source>
</evidence>
<proteinExistence type="predicted"/>
<reference evidence="1" key="1">
    <citation type="journal article" date="2014" name="Front. Microbiol.">
        <title>High frequency of phylogenetically diverse reductive dehalogenase-homologous genes in deep subseafloor sedimentary metagenomes.</title>
        <authorList>
            <person name="Kawai M."/>
            <person name="Futagami T."/>
            <person name="Toyoda A."/>
            <person name="Takaki Y."/>
            <person name="Nishi S."/>
            <person name="Hori S."/>
            <person name="Arai W."/>
            <person name="Tsubouchi T."/>
            <person name="Morono Y."/>
            <person name="Uchiyama I."/>
            <person name="Ito T."/>
            <person name="Fujiyama A."/>
            <person name="Inagaki F."/>
            <person name="Takami H."/>
        </authorList>
    </citation>
    <scope>NUCLEOTIDE SEQUENCE</scope>
    <source>
        <strain evidence="1">Expedition CK06-06</strain>
    </source>
</reference>